<dbReference type="PANTHER" id="PTHR43630:SF2">
    <property type="entry name" value="GLYCOSYLTRANSFERASE"/>
    <property type="match status" value="1"/>
</dbReference>
<dbReference type="SUPFAM" id="SSF53448">
    <property type="entry name" value="Nucleotide-diphospho-sugar transferases"/>
    <property type="match status" value="1"/>
</dbReference>
<gene>
    <name evidence="3" type="ORF">D0Y96_05765</name>
</gene>
<protein>
    <submittedName>
        <fullName evidence="3">Glycosyltransferase family 2 protein</fullName>
    </submittedName>
</protein>
<organism evidence="3 4">
    <name type="scientific">Paracidobacterium acidisoli</name>
    <dbReference type="NCBI Taxonomy" id="2303751"/>
    <lineage>
        <taxon>Bacteria</taxon>
        <taxon>Pseudomonadati</taxon>
        <taxon>Acidobacteriota</taxon>
        <taxon>Terriglobia</taxon>
        <taxon>Terriglobales</taxon>
        <taxon>Acidobacteriaceae</taxon>
        <taxon>Paracidobacterium</taxon>
    </lineage>
</organism>
<dbReference type="AlphaFoldDB" id="A0A372IRV4"/>
<dbReference type="CDD" id="cd02511">
    <property type="entry name" value="Beta4Glucosyltransferase"/>
    <property type="match status" value="1"/>
</dbReference>
<feature type="domain" description="Glycosyltransferase 2-like" evidence="2">
    <location>
        <begin position="6"/>
        <end position="137"/>
    </location>
</feature>
<keyword evidence="3" id="KW-0808">Transferase</keyword>
<dbReference type="Proteomes" id="UP000264702">
    <property type="component" value="Unassembled WGS sequence"/>
</dbReference>
<dbReference type="PANTHER" id="PTHR43630">
    <property type="entry name" value="POLY-BETA-1,6-N-ACETYL-D-GLUCOSAMINE SYNTHASE"/>
    <property type="match status" value="1"/>
</dbReference>
<comment type="similarity">
    <text evidence="1">Belongs to the glycosyltransferase 2 family. WaaE/KdtX subfamily.</text>
</comment>
<dbReference type="InterPro" id="IPR001173">
    <property type="entry name" value="Glyco_trans_2-like"/>
</dbReference>
<dbReference type="OrthoDB" id="9815923at2"/>
<evidence type="ECO:0000313" key="3">
    <source>
        <dbReference type="EMBL" id="RFU17636.1"/>
    </source>
</evidence>
<accession>A0A372IRV4</accession>
<sequence>MPETLSVATIAFNESANIARTLESVKWADELIILDSGSTDNTVAIAESYGAKVYVNKPFPGHGEQKNVAIDHCTSDWILLLDADEVITPELAKEIRQVLAGPAKHDAYWIPRLNLIFGRWIRHGGFYPDRKLRLFRRGSARLSEGVGPHSTPQFAGTPGILKGDMLHYAYPTLPLYLEHMNRYSTEMGRLAAAKGKTSRSLFAFLWNVVLNPVATFTYNYFFRLGFLDGREGLLLHLYHSGYVSWKYAKAWESARKASKQSGV</sequence>
<proteinExistence type="inferred from homology"/>
<evidence type="ECO:0000259" key="2">
    <source>
        <dbReference type="Pfam" id="PF00535"/>
    </source>
</evidence>
<dbReference type="Gene3D" id="3.90.550.10">
    <property type="entry name" value="Spore Coat Polysaccharide Biosynthesis Protein SpsA, Chain A"/>
    <property type="match status" value="1"/>
</dbReference>
<evidence type="ECO:0000313" key="4">
    <source>
        <dbReference type="Proteomes" id="UP000264702"/>
    </source>
</evidence>
<reference evidence="3 4" key="1">
    <citation type="submission" date="2018-08" db="EMBL/GenBank/DDBJ databases">
        <title>Acidipila sp. 4G-K13, an acidobacterium isolated from forest soil.</title>
        <authorList>
            <person name="Gao Z.-H."/>
            <person name="Qiu L.-H."/>
        </authorList>
    </citation>
    <scope>NUCLEOTIDE SEQUENCE [LARGE SCALE GENOMIC DNA]</scope>
    <source>
        <strain evidence="3 4">4G-K13</strain>
    </source>
</reference>
<dbReference type="EMBL" id="QVQT01000002">
    <property type="protein sequence ID" value="RFU17636.1"/>
    <property type="molecule type" value="Genomic_DNA"/>
</dbReference>
<evidence type="ECO:0000256" key="1">
    <source>
        <dbReference type="ARBA" id="ARBA00038494"/>
    </source>
</evidence>
<dbReference type="Pfam" id="PF00535">
    <property type="entry name" value="Glycos_transf_2"/>
    <property type="match status" value="1"/>
</dbReference>
<dbReference type="RefSeq" id="WP_117298385.1">
    <property type="nucleotide sequence ID" value="NZ_QVQT02000002.1"/>
</dbReference>
<comment type="caution">
    <text evidence="3">The sequence shown here is derived from an EMBL/GenBank/DDBJ whole genome shotgun (WGS) entry which is preliminary data.</text>
</comment>
<dbReference type="GO" id="GO:0016740">
    <property type="term" value="F:transferase activity"/>
    <property type="evidence" value="ECO:0007669"/>
    <property type="project" value="UniProtKB-KW"/>
</dbReference>
<dbReference type="InterPro" id="IPR029044">
    <property type="entry name" value="Nucleotide-diphossugar_trans"/>
</dbReference>
<keyword evidence="4" id="KW-1185">Reference proteome</keyword>
<name>A0A372IRV4_9BACT</name>